<keyword evidence="5" id="KW-0472">Membrane</keyword>
<dbReference type="OrthoDB" id="999747at2759"/>
<dbReference type="SUPFAM" id="SSF52058">
    <property type="entry name" value="L domain-like"/>
    <property type="match status" value="1"/>
</dbReference>
<keyword evidence="6" id="KW-0675">Receptor</keyword>
<dbReference type="Gene3D" id="3.80.10.10">
    <property type="entry name" value="Ribonuclease Inhibitor"/>
    <property type="match status" value="1"/>
</dbReference>
<gene>
    <name evidence="8" type="ORF">GOBAR_AA25924</name>
</gene>
<evidence type="ECO:0000256" key="1">
    <source>
        <dbReference type="ARBA" id="ARBA00004479"/>
    </source>
</evidence>
<evidence type="ECO:0000256" key="3">
    <source>
        <dbReference type="ARBA" id="ARBA00022729"/>
    </source>
</evidence>
<dbReference type="PRINTS" id="PR00019">
    <property type="entry name" value="LEURICHRPT"/>
</dbReference>
<keyword evidence="7" id="KW-0325">Glycoprotein</keyword>
<proteinExistence type="predicted"/>
<evidence type="ECO:0000256" key="4">
    <source>
        <dbReference type="ARBA" id="ARBA00022989"/>
    </source>
</evidence>
<evidence type="ECO:0000256" key="6">
    <source>
        <dbReference type="ARBA" id="ARBA00023170"/>
    </source>
</evidence>
<keyword evidence="3" id="KW-0732">Signal</keyword>
<evidence type="ECO:0000313" key="9">
    <source>
        <dbReference type="Proteomes" id="UP000239757"/>
    </source>
</evidence>
<comment type="subcellular location">
    <subcellularLocation>
        <location evidence="1">Membrane</location>
        <topology evidence="1">Single-pass type I membrane protein</topology>
    </subcellularLocation>
</comment>
<dbReference type="PANTHER" id="PTHR48063:SF112">
    <property type="entry name" value="RECEPTOR LIKE PROTEIN 30-LIKE"/>
    <property type="match status" value="1"/>
</dbReference>
<reference evidence="8 9" key="1">
    <citation type="submission" date="2015-01" db="EMBL/GenBank/DDBJ databases">
        <title>Genome of allotetraploid Gossypium barbadense reveals genomic plasticity and fiber elongation in cotton evolution.</title>
        <authorList>
            <person name="Chen X."/>
            <person name="Liu X."/>
            <person name="Zhao B."/>
            <person name="Zheng H."/>
            <person name="Hu Y."/>
            <person name="Lu G."/>
            <person name="Yang C."/>
            <person name="Chen J."/>
            <person name="Shan C."/>
            <person name="Zhang L."/>
            <person name="Zhou Y."/>
            <person name="Wang L."/>
            <person name="Guo W."/>
            <person name="Bai Y."/>
            <person name="Ruan J."/>
            <person name="Shangguan X."/>
            <person name="Mao Y."/>
            <person name="Jiang J."/>
            <person name="Zhu Y."/>
            <person name="Lei J."/>
            <person name="Kang H."/>
            <person name="Chen S."/>
            <person name="He X."/>
            <person name="Wang R."/>
            <person name="Wang Y."/>
            <person name="Chen J."/>
            <person name="Wang L."/>
            <person name="Yu S."/>
            <person name="Wang B."/>
            <person name="Wei J."/>
            <person name="Song S."/>
            <person name="Lu X."/>
            <person name="Gao Z."/>
            <person name="Gu W."/>
            <person name="Deng X."/>
            <person name="Ma D."/>
            <person name="Wang S."/>
            <person name="Liang W."/>
            <person name="Fang L."/>
            <person name="Cai C."/>
            <person name="Zhu X."/>
            <person name="Zhou B."/>
            <person name="Zhang Y."/>
            <person name="Chen Z."/>
            <person name="Xu S."/>
            <person name="Zhu R."/>
            <person name="Wang S."/>
            <person name="Zhang T."/>
            <person name="Zhao G."/>
        </authorList>
    </citation>
    <scope>NUCLEOTIDE SEQUENCE [LARGE SCALE GENOMIC DNA]</scope>
    <source>
        <strain evidence="9">cv. Xinhai21</strain>
        <tissue evidence="8">Leaf</tissue>
    </source>
</reference>
<dbReference type="InterPro" id="IPR046956">
    <property type="entry name" value="RLP23-like"/>
</dbReference>
<dbReference type="InterPro" id="IPR001611">
    <property type="entry name" value="Leu-rich_rpt"/>
</dbReference>
<evidence type="ECO:0000256" key="5">
    <source>
        <dbReference type="ARBA" id="ARBA00023136"/>
    </source>
</evidence>
<sequence length="168" mass="18937">MLLTGHVTELQLGSSNDNIASRIKKAGRIKLGALDLSNNVLSGRMSQFLCHKKHQMRLEVLNLEGNLLSGEMENLNFVANHQPGEIPPWMGERLSKWIIISLQPNRFHGHMPEQICDLSSLQNLDLSHNNLSGNIQAASTILLQWSQEKHQIARYHITLERDAAFLTV</sequence>
<dbReference type="GO" id="GO:0016020">
    <property type="term" value="C:membrane"/>
    <property type="evidence" value="ECO:0007669"/>
    <property type="project" value="UniProtKB-SubCell"/>
</dbReference>
<keyword evidence="4" id="KW-1133">Transmembrane helix</keyword>
<evidence type="ECO:0000313" key="8">
    <source>
        <dbReference type="EMBL" id="PPR94750.1"/>
    </source>
</evidence>
<evidence type="ECO:0008006" key="10">
    <source>
        <dbReference type="Google" id="ProtNLM"/>
    </source>
</evidence>
<dbReference type="EMBL" id="KZ666445">
    <property type="protein sequence ID" value="PPR94750.1"/>
    <property type="molecule type" value="Genomic_DNA"/>
</dbReference>
<evidence type="ECO:0000256" key="2">
    <source>
        <dbReference type="ARBA" id="ARBA00022692"/>
    </source>
</evidence>
<accession>A0A2P5WUI8</accession>
<dbReference type="PANTHER" id="PTHR48063">
    <property type="entry name" value="LRR RECEPTOR-LIKE KINASE"/>
    <property type="match status" value="1"/>
</dbReference>
<keyword evidence="2" id="KW-0812">Transmembrane</keyword>
<dbReference type="Proteomes" id="UP000239757">
    <property type="component" value="Unassembled WGS sequence"/>
</dbReference>
<organism evidence="8 9">
    <name type="scientific">Gossypium barbadense</name>
    <name type="common">Sea Island cotton</name>
    <name type="synonym">Hibiscus barbadensis</name>
    <dbReference type="NCBI Taxonomy" id="3634"/>
    <lineage>
        <taxon>Eukaryota</taxon>
        <taxon>Viridiplantae</taxon>
        <taxon>Streptophyta</taxon>
        <taxon>Embryophyta</taxon>
        <taxon>Tracheophyta</taxon>
        <taxon>Spermatophyta</taxon>
        <taxon>Magnoliopsida</taxon>
        <taxon>eudicotyledons</taxon>
        <taxon>Gunneridae</taxon>
        <taxon>Pentapetalae</taxon>
        <taxon>rosids</taxon>
        <taxon>malvids</taxon>
        <taxon>Malvales</taxon>
        <taxon>Malvaceae</taxon>
        <taxon>Malvoideae</taxon>
        <taxon>Gossypium</taxon>
    </lineage>
</organism>
<name>A0A2P5WUI8_GOSBA</name>
<dbReference type="AlphaFoldDB" id="A0A2P5WUI8"/>
<dbReference type="InterPro" id="IPR032675">
    <property type="entry name" value="LRR_dom_sf"/>
</dbReference>
<dbReference type="Pfam" id="PF00560">
    <property type="entry name" value="LRR_1"/>
    <property type="match status" value="1"/>
</dbReference>
<protein>
    <recommendedName>
        <fullName evidence="10">Leucine-rich repeat-containing N-terminal plant-type domain-containing protein</fullName>
    </recommendedName>
</protein>
<evidence type="ECO:0000256" key="7">
    <source>
        <dbReference type="ARBA" id="ARBA00023180"/>
    </source>
</evidence>